<evidence type="ECO:0000256" key="1">
    <source>
        <dbReference type="ARBA" id="ARBA00000799"/>
    </source>
</evidence>
<comment type="caution">
    <text evidence="8">The sequence shown here is derived from an EMBL/GenBank/DDBJ whole genome shotgun (WGS) entry which is preliminary data.</text>
</comment>
<evidence type="ECO:0000256" key="5">
    <source>
        <dbReference type="ARBA" id="ARBA00041564"/>
    </source>
</evidence>
<feature type="domain" description="Chorismate-utilising enzyme C-terminal" evidence="6">
    <location>
        <begin position="99"/>
        <end position="344"/>
    </location>
</feature>
<dbReference type="Gene3D" id="3.60.120.10">
    <property type="entry name" value="Anthranilate synthase"/>
    <property type="match status" value="1"/>
</dbReference>
<sequence length="352" mass="40026">MHYLENKELQHLFDNVENQLKKDLPFAIYRKPQQEELVGVFQADNELWSTDFKDKGFVFAPFDLSKGAVLIRPDETVKVTHSFLKKLDRAEVALSEEGKKDHMTLVEKGIQEIGKGNLKKVVLSRKMEVSLGKSPLAIFDDLLQQYPNAFCYLFHHPEVGTWCGATPETLVKIKGGELWTMSLAATLPYEGNENPQWGSKEIEEQNMVSDYIREKLHHSMERLEIDEAKSIRAGNLWHLRSEVRGKMRPETDIQKVITTLHPTPAVCGIPTQDAMDFIMGNENYERTFYTGFLGELNLFAQNDISLFVNLRCMELNGDKATIFVGGGITSASNPLDEWIETQNKSKTMLGIL</sequence>
<comment type="similarity">
    <text evidence="2">Belongs to the isochorismate synthase family.</text>
</comment>
<gene>
    <name evidence="7" type="ORF">SAMN04487891_10753</name>
    <name evidence="8" type="ORF">SAMN05216293_1955</name>
</gene>
<dbReference type="Proteomes" id="UP000198940">
    <property type="component" value="Unassembled WGS sequence"/>
</dbReference>
<evidence type="ECO:0000313" key="10">
    <source>
        <dbReference type="Proteomes" id="UP000198940"/>
    </source>
</evidence>
<reference evidence="8 9" key="1">
    <citation type="submission" date="2016-11" db="EMBL/GenBank/DDBJ databases">
        <authorList>
            <person name="Varghese N."/>
            <person name="Submissions S."/>
        </authorList>
    </citation>
    <scope>NUCLEOTIDE SEQUENCE [LARGE SCALE GENOMIC DNA]</scope>
    <source>
        <strain evidence="8 9">CGMCC 1.12174</strain>
        <strain evidence="7 10">DSM 26351</strain>
    </source>
</reference>
<dbReference type="AlphaFoldDB" id="A0A1M6VA22"/>
<dbReference type="Proteomes" id="UP000184031">
    <property type="component" value="Unassembled WGS sequence"/>
</dbReference>
<dbReference type="PANTHER" id="PTHR42839:SF2">
    <property type="entry name" value="ISOCHORISMATE SYNTHASE ENTC"/>
    <property type="match status" value="1"/>
</dbReference>
<dbReference type="STRING" id="1055723.SAMN05216293_1955"/>
<evidence type="ECO:0000259" key="6">
    <source>
        <dbReference type="Pfam" id="PF00425"/>
    </source>
</evidence>
<name>A0A1M6VA22_9FLAO</name>
<proteinExistence type="inferred from homology"/>
<evidence type="ECO:0000256" key="2">
    <source>
        <dbReference type="ARBA" id="ARBA00005297"/>
    </source>
</evidence>
<dbReference type="EC" id="5.4.4.2" evidence="3"/>
<evidence type="ECO:0000313" key="7">
    <source>
        <dbReference type="EMBL" id="SFC19346.1"/>
    </source>
</evidence>
<evidence type="ECO:0000256" key="3">
    <source>
        <dbReference type="ARBA" id="ARBA00012824"/>
    </source>
</evidence>
<dbReference type="PANTHER" id="PTHR42839">
    <property type="entry name" value="ISOCHORISMATE SYNTHASE ENTC"/>
    <property type="match status" value="1"/>
</dbReference>
<evidence type="ECO:0000313" key="8">
    <source>
        <dbReference type="EMBL" id="SHK78298.1"/>
    </source>
</evidence>
<dbReference type="EMBL" id="FRAT01000004">
    <property type="protein sequence ID" value="SHK78298.1"/>
    <property type="molecule type" value="Genomic_DNA"/>
</dbReference>
<dbReference type="OrthoDB" id="9806579at2"/>
<dbReference type="InterPro" id="IPR015890">
    <property type="entry name" value="Chorismate_C"/>
</dbReference>
<dbReference type="RefSeq" id="WP_083569636.1">
    <property type="nucleotide sequence ID" value="NZ_FOKU01000007.1"/>
</dbReference>
<dbReference type="InterPro" id="IPR004561">
    <property type="entry name" value="IsoChor_synthase"/>
</dbReference>
<dbReference type="GO" id="GO:0008909">
    <property type="term" value="F:isochorismate synthase activity"/>
    <property type="evidence" value="ECO:0007669"/>
    <property type="project" value="UniProtKB-EC"/>
</dbReference>
<keyword evidence="10" id="KW-1185">Reference proteome</keyword>
<organism evidence="8 9">
    <name type="scientific">Flagellimonas taeanensis</name>
    <dbReference type="NCBI Taxonomy" id="1005926"/>
    <lineage>
        <taxon>Bacteria</taxon>
        <taxon>Pseudomonadati</taxon>
        <taxon>Bacteroidota</taxon>
        <taxon>Flavobacteriia</taxon>
        <taxon>Flavobacteriales</taxon>
        <taxon>Flavobacteriaceae</taxon>
        <taxon>Flagellimonas</taxon>
    </lineage>
</organism>
<evidence type="ECO:0000256" key="4">
    <source>
        <dbReference type="ARBA" id="ARBA00023235"/>
    </source>
</evidence>
<evidence type="ECO:0000313" key="9">
    <source>
        <dbReference type="Proteomes" id="UP000184031"/>
    </source>
</evidence>
<keyword evidence="4" id="KW-0413">Isomerase</keyword>
<protein>
    <recommendedName>
        <fullName evidence="3">isochorismate synthase</fullName>
        <ecNumber evidence="3">5.4.4.2</ecNumber>
    </recommendedName>
    <alternativeName>
        <fullName evidence="5">Isochorismate mutase</fullName>
    </alternativeName>
</protein>
<dbReference type="EMBL" id="FOKU01000007">
    <property type="protein sequence ID" value="SFC19346.1"/>
    <property type="molecule type" value="Genomic_DNA"/>
</dbReference>
<comment type="catalytic activity">
    <reaction evidence="1">
        <text>chorismate = isochorismate</text>
        <dbReference type="Rhea" id="RHEA:18985"/>
        <dbReference type="ChEBI" id="CHEBI:29748"/>
        <dbReference type="ChEBI" id="CHEBI:29780"/>
        <dbReference type="EC" id="5.4.4.2"/>
    </reaction>
</comment>
<dbReference type="InterPro" id="IPR005801">
    <property type="entry name" value="ADC_synthase"/>
</dbReference>
<dbReference type="Pfam" id="PF00425">
    <property type="entry name" value="Chorismate_bind"/>
    <property type="match status" value="1"/>
</dbReference>
<dbReference type="SUPFAM" id="SSF56322">
    <property type="entry name" value="ADC synthase"/>
    <property type="match status" value="1"/>
</dbReference>
<dbReference type="NCBIfam" id="TIGR00543">
    <property type="entry name" value="isochor_syn"/>
    <property type="match status" value="1"/>
</dbReference>
<accession>A0A1M6VA22</accession>